<organism evidence="1">
    <name type="scientific">Proboscia inermis</name>
    <dbReference type="NCBI Taxonomy" id="420281"/>
    <lineage>
        <taxon>Eukaryota</taxon>
        <taxon>Sar</taxon>
        <taxon>Stramenopiles</taxon>
        <taxon>Ochrophyta</taxon>
        <taxon>Bacillariophyta</taxon>
        <taxon>Coscinodiscophyceae</taxon>
        <taxon>Rhizosoleniophycidae</taxon>
        <taxon>Rhizosoleniales</taxon>
        <taxon>Rhizosoleniaceae</taxon>
        <taxon>Proboscia</taxon>
    </lineage>
</organism>
<accession>A0A7S0BX28</accession>
<reference evidence="1" key="1">
    <citation type="submission" date="2021-01" db="EMBL/GenBank/DDBJ databases">
        <authorList>
            <person name="Corre E."/>
            <person name="Pelletier E."/>
            <person name="Niang G."/>
            <person name="Scheremetjew M."/>
            <person name="Finn R."/>
            <person name="Kale V."/>
            <person name="Holt S."/>
            <person name="Cochrane G."/>
            <person name="Meng A."/>
            <person name="Brown T."/>
            <person name="Cohen L."/>
        </authorList>
    </citation>
    <scope>NUCLEOTIDE SEQUENCE</scope>
    <source>
        <strain evidence="1">CCAP1064/1</strain>
    </source>
</reference>
<protein>
    <submittedName>
        <fullName evidence="1">Uncharacterized protein</fullName>
    </submittedName>
</protein>
<dbReference type="EMBL" id="HBEL01003596">
    <property type="protein sequence ID" value="CAD8405583.1"/>
    <property type="molecule type" value="Transcribed_RNA"/>
</dbReference>
<evidence type="ECO:0000313" key="1">
    <source>
        <dbReference type="EMBL" id="CAD8405583.1"/>
    </source>
</evidence>
<gene>
    <name evidence="1" type="ORF">PINE0816_LOCUS1698</name>
</gene>
<proteinExistence type="predicted"/>
<name>A0A7S0BX28_9STRA</name>
<dbReference type="AlphaFoldDB" id="A0A7S0BX28"/>
<sequence>MRRDATFADVRKLVEEDLDDDCIPRTWKFFAPKLGPVSRKQERKLEILDFLCGTTSDARLGNGTSRNPLRVIMEDFSSKKIAASNCTNADAIFIEKHKKNSKKQIKTVKTV</sequence>